<dbReference type="EMBL" id="UHJA01000001">
    <property type="protein sequence ID" value="SUP78865.1"/>
    <property type="molecule type" value="Genomic_DNA"/>
</dbReference>
<proteinExistence type="predicted"/>
<reference evidence="2 3" key="1">
    <citation type="submission" date="2018-06" db="EMBL/GenBank/DDBJ databases">
        <authorList>
            <consortium name="Pathogen Informatics"/>
            <person name="Doyle S."/>
        </authorList>
    </citation>
    <scope>NUCLEOTIDE SEQUENCE [LARGE SCALE GENOMIC DNA]</scope>
    <source>
        <strain evidence="2 3">NCTC11470</strain>
    </source>
</reference>
<keyword evidence="1" id="KW-1133">Transmembrane helix</keyword>
<dbReference type="Proteomes" id="UP000254835">
    <property type="component" value="Unassembled WGS sequence"/>
</dbReference>
<evidence type="ECO:0000313" key="3">
    <source>
        <dbReference type="Proteomes" id="UP000254835"/>
    </source>
</evidence>
<protein>
    <submittedName>
        <fullName evidence="2">Uncharacterized protein</fullName>
    </submittedName>
</protein>
<sequence>MFMKNILSICIKKKLEISILIFIIISICLFIFLRGSNDEKERGLNVIKCNAEVIIHSNVPGMVANVNIDFSVNSTSGIVSIDGKLYKDNKSIGVISRRIIFYVYSINDILLLRSVNNWASEVNSIDDTLINEIMIHEFYTTPNRKMQITFSKKEEGYYGISTKSIPFIYCSPR</sequence>
<feature type="transmembrane region" description="Helical" evidence="1">
    <location>
        <begin position="15"/>
        <end position="33"/>
    </location>
</feature>
<gene>
    <name evidence="2" type="ORF">NCTC11470_04003</name>
</gene>
<organism evidence="2 3">
    <name type="scientific">Yersinia frederiksenii</name>
    <dbReference type="NCBI Taxonomy" id="29484"/>
    <lineage>
        <taxon>Bacteria</taxon>
        <taxon>Pseudomonadati</taxon>
        <taxon>Pseudomonadota</taxon>
        <taxon>Gammaproteobacteria</taxon>
        <taxon>Enterobacterales</taxon>
        <taxon>Yersiniaceae</taxon>
        <taxon>Yersinia</taxon>
    </lineage>
</organism>
<accession>A0A380PZ45</accession>
<evidence type="ECO:0000313" key="2">
    <source>
        <dbReference type="EMBL" id="SUP78865.1"/>
    </source>
</evidence>
<keyword evidence="1" id="KW-0812">Transmembrane</keyword>
<name>A0A380PZ45_YERFR</name>
<evidence type="ECO:0000256" key="1">
    <source>
        <dbReference type="SAM" id="Phobius"/>
    </source>
</evidence>
<keyword evidence="1" id="KW-0472">Membrane</keyword>
<dbReference type="AlphaFoldDB" id="A0A380PZ45"/>